<dbReference type="InterPro" id="IPR038268">
    <property type="entry name" value="RHH_sf"/>
</dbReference>
<evidence type="ECO:0000259" key="1">
    <source>
        <dbReference type="Pfam" id="PF13467"/>
    </source>
</evidence>
<gene>
    <name evidence="2" type="ORF">FZ942_11395</name>
</gene>
<evidence type="ECO:0000313" key="2">
    <source>
        <dbReference type="EMBL" id="KAA0596827.1"/>
    </source>
</evidence>
<protein>
    <submittedName>
        <fullName evidence="2">Ribbon-helix-helix domain-containing protein</fullName>
    </submittedName>
</protein>
<keyword evidence="3" id="KW-1185">Reference proteome</keyword>
<evidence type="ECO:0000313" key="3">
    <source>
        <dbReference type="Proteomes" id="UP000324927"/>
    </source>
</evidence>
<dbReference type="EMBL" id="VTTN01000003">
    <property type="protein sequence ID" value="KAA0596827.1"/>
    <property type="molecule type" value="Genomic_DNA"/>
</dbReference>
<dbReference type="Proteomes" id="UP000324927">
    <property type="component" value="Unassembled WGS sequence"/>
</dbReference>
<name>A0A5A9GR39_AZOLI</name>
<reference evidence="2 3" key="1">
    <citation type="submission" date="2019-08" db="EMBL/GenBank/DDBJ databases">
        <authorList>
            <person name="Grouzdev D."/>
            <person name="Tikhonova E."/>
            <person name="Kravchenko I."/>
        </authorList>
    </citation>
    <scope>NUCLEOTIDE SEQUENCE [LARGE SCALE GENOMIC DNA]</scope>
    <source>
        <strain evidence="2 3">59b</strain>
    </source>
</reference>
<dbReference type="InterPro" id="IPR027373">
    <property type="entry name" value="RHH_dom"/>
</dbReference>
<organism evidence="2 3">
    <name type="scientific">Azospirillum lipoferum</name>
    <dbReference type="NCBI Taxonomy" id="193"/>
    <lineage>
        <taxon>Bacteria</taxon>
        <taxon>Pseudomonadati</taxon>
        <taxon>Pseudomonadota</taxon>
        <taxon>Alphaproteobacteria</taxon>
        <taxon>Rhodospirillales</taxon>
        <taxon>Azospirillaceae</taxon>
        <taxon>Azospirillum</taxon>
    </lineage>
</organism>
<accession>A0A5A9GR39</accession>
<dbReference type="Gene3D" id="1.10.3990.20">
    <property type="entry name" value="protein bp1543"/>
    <property type="match status" value="1"/>
</dbReference>
<dbReference type="Pfam" id="PF13467">
    <property type="entry name" value="RHH_4"/>
    <property type="match status" value="1"/>
</dbReference>
<dbReference type="OrthoDB" id="7306635at2"/>
<feature type="domain" description="Ribbon-helix-helix" evidence="1">
    <location>
        <begin position="7"/>
        <end position="70"/>
    </location>
</feature>
<sequence length="80" mass="9395">MQWPVIVSRTVPLSDRRAKLRLESIIWNGLEEIAEQQRRPLRELCDEVNGNRPFGVALNSAIRSYVLDYFRRAERTPNNI</sequence>
<comment type="caution">
    <text evidence="2">The sequence shown here is derived from an EMBL/GenBank/DDBJ whole genome shotgun (WGS) entry which is preliminary data.</text>
</comment>
<proteinExistence type="predicted"/>
<dbReference type="AlphaFoldDB" id="A0A5A9GR39"/>